<dbReference type="EMBL" id="NQMS01000001">
    <property type="protein sequence ID" value="PAV97977.1"/>
    <property type="molecule type" value="Genomic_DNA"/>
</dbReference>
<comment type="subcellular location">
    <subcellularLocation>
        <location evidence="1">Membrane</location>
        <topology evidence="1">Multi-pass membrane protein</topology>
    </subcellularLocation>
</comment>
<dbReference type="OrthoDB" id="309023at2"/>
<keyword evidence="7" id="KW-1185">Reference proteome</keyword>
<reference evidence="6 7" key="1">
    <citation type="submission" date="2017-08" db="EMBL/GenBank/DDBJ databases">
        <title>Draft Genome Sequence of Hafnia alvei CITHA-6 Isolated from Raw Bovine Milk.</title>
        <authorList>
            <person name="Culligan E.P."/>
            <person name="Mcsweeney A."/>
            <person name="O'Doherty C."/>
            <person name="Gleeson E."/>
            <person name="O'Riordan D."/>
            <person name="Sleator R.D."/>
        </authorList>
    </citation>
    <scope>NUCLEOTIDE SEQUENCE [LARGE SCALE GENOMIC DNA]</scope>
    <source>
        <strain evidence="6 7">CITHA-6</strain>
    </source>
</reference>
<dbReference type="PANTHER" id="PTHR37955">
    <property type="entry name" value="TELLURITE RESISTANCE PROTEIN TEHA"/>
    <property type="match status" value="1"/>
</dbReference>
<feature type="transmembrane region" description="Helical" evidence="5">
    <location>
        <begin position="90"/>
        <end position="114"/>
    </location>
</feature>
<dbReference type="CDD" id="cd09325">
    <property type="entry name" value="TDT_C4-dicarb_trans"/>
    <property type="match status" value="1"/>
</dbReference>
<evidence type="ECO:0000256" key="4">
    <source>
        <dbReference type="ARBA" id="ARBA00023136"/>
    </source>
</evidence>
<protein>
    <submittedName>
        <fullName evidence="6">C4-dicarboxylate ABC transporter</fullName>
    </submittedName>
</protein>
<dbReference type="KEGG" id="hpar:AL518_20190"/>
<dbReference type="AlphaFoldDB" id="A0A2A2MFT8"/>
<comment type="caution">
    <text evidence="6">The sequence shown here is derived from an EMBL/GenBank/DDBJ whole genome shotgun (WGS) entry which is preliminary data.</text>
</comment>
<keyword evidence="3 5" id="KW-1133">Transmembrane helix</keyword>
<feature type="transmembrane region" description="Helical" evidence="5">
    <location>
        <begin position="306"/>
        <end position="325"/>
    </location>
</feature>
<evidence type="ECO:0000313" key="6">
    <source>
        <dbReference type="EMBL" id="PAV97977.1"/>
    </source>
</evidence>
<gene>
    <name evidence="6" type="ORF">CJD50_00370</name>
</gene>
<dbReference type="GO" id="GO:0005886">
    <property type="term" value="C:plasma membrane"/>
    <property type="evidence" value="ECO:0007669"/>
    <property type="project" value="TreeGrafter"/>
</dbReference>
<evidence type="ECO:0000256" key="5">
    <source>
        <dbReference type="SAM" id="Phobius"/>
    </source>
</evidence>
<keyword evidence="2 5" id="KW-0812">Transmembrane</keyword>
<evidence type="ECO:0000256" key="3">
    <source>
        <dbReference type="ARBA" id="ARBA00022989"/>
    </source>
</evidence>
<feature type="transmembrane region" description="Helical" evidence="5">
    <location>
        <begin position="59"/>
        <end position="78"/>
    </location>
</feature>
<dbReference type="Proteomes" id="UP000218796">
    <property type="component" value="Unassembled WGS sequence"/>
</dbReference>
<feature type="transmembrane region" description="Helical" evidence="5">
    <location>
        <begin position="145"/>
        <end position="163"/>
    </location>
</feature>
<dbReference type="InterPro" id="IPR052951">
    <property type="entry name" value="Tellurite_res_ion_channel"/>
</dbReference>
<keyword evidence="4 5" id="KW-0472">Membrane</keyword>
<dbReference type="Pfam" id="PF03595">
    <property type="entry name" value="SLAC1"/>
    <property type="match status" value="1"/>
</dbReference>
<feature type="transmembrane region" description="Helical" evidence="5">
    <location>
        <begin position="268"/>
        <end position="286"/>
    </location>
</feature>
<proteinExistence type="predicted"/>
<dbReference type="InterPro" id="IPR004695">
    <property type="entry name" value="SLAC1/Mae1/Ssu1/TehA"/>
</dbReference>
<organism evidence="6 7">
    <name type="scientific">Hafnia paralvei</name>
    <dbReference type="NCBI Taxonomy" id="546367"/>
    <lineage>
        <taxon>Bacteria</taxon>
        <taxon>Pseudomonadati</taxon>
        <taxon>Pseudomonadota</taxon>
        <taxon>Gammaproteobacteria</taxon>
        <taxon>Enterobacterales</taxon>
        <taxon>Hafniaceae</taxon>
        <taxon>Hafnia</taxon>
    </lineage>
</organism>
<name>A0A2A2MFT8_9GAMM</name>
<accession>A0A2A2MFT8</accession>
<dbReference type="PANTHER" id="PTHR37955:SF1">
    <property type="entry name" value="DEP DOMAIN-CONTAINING PROTEIN"/>
    <property type="match status" value="1"/>
</dbReference>
<dbReference type="InterPro" id="IPR038665">
    <property type="entry name" value="Voltage-dep_anion_channel_sf"/>
</dbReference>
<feature type="transmembrane region" description="Helical" evidence="5">
    <location>
        <begin position="211"/>
        <end position="228"/>
    </location>
</feature>
<dbReference type="Gene3D" id="1.50.10.150">
    <property type="entry name" value="Voltage-dependent anion channel"/>
    <property type="match status" value="1"/>
</dbReference>
<evidence type="ECO:0000256" key="1">
    <source>
        <dbReference type="ARBA" id="ARBA00004141"/>
    </source>
</evidence>
<feature type="transmembrane region" description="Helical" evidence="5">
    <location>
        <begin position="120"/>
        <end position="138"/>
    </location>
</feature>
<feature type="transmembrane region" description="Helical" evidence="5">
    <location>
        <begin position="29"/>
        <end position="47"/>
    </location>
</feature>
<evidence type="ECO:0000256" key="2">
    <source>
        <dbReference type="ARBA" id="ARBA00022692"/>
    </source>
</evidence>
<feature type="transmembrane region" description="Helical" evidence="5">
    <location>
        <begin position="175"/>
        <end position="199"/>
    </location>
</feature>
<feature type="transmembrane region" description="Helical" evidence="5">
    <location>
        <begin position="234"/>
        <end position="256"/>
    </location>
</feature>
<sequence length="342" mass="37043">MDIVCVAEEMKKNRGDNVLRHLHHRVRGLPTPVAGLALGIASLGWCLENALPLHGVGQNAGALIAAVLLCAMAARFVLHPDTLTQDLKHPVVGSIVPTFAMAAMVVSKALGHFLPLAGQVLWLGAVVVHLIALAFFIYHRAQEPNLHHMVPSWFVPPVGIIVADVTCPSDAYTEFALILLAIGMVSYLIMLPMMIYRFMFRNEVPDAAKPTIAILAAPASLSLAGYLTVVKEPSMLICAVLLGIALLMTLVIYCAFFRLMRLPFSPGYAAFTFPMAIGATALYKMANLVSSYPHAAEYARQLHMMATAEAAIATLVIGYVSVRFIHNYLLPSRLNIHQGAVK</sequence>
<dbReference type="GO" id="GO:0046583">
    <property type="term" value="F:monoatomic cation efflux transmembrane transporter activity"/>
    <property type="evidence" value="ECO:0007669"/>
    <property type="project" value="TreeGrafter"/>
</dbReference>
<evidence type="ECO:0000313" key="7">
    <source>
        <dbReference type="Proteomes" id="UP000218796"/>
    </source>
</evidence>